<proteinExistence type="predicted"/>
<feature type="compositionally biased region" description="Low complexity" evidence="1">
    <location>
        <begin position="68"/>
        <end position="77"/>
    </location>
</feature>
<protein>
    <submittedName>
        <fullName evidence="3">(African queen) hypothetical protein</fullName>
    </submittedName>
</protein>
<feature type="compositionally biased region" description="Acidic residues" evidence="1">
    <location>
        <begin position="164"/>
        <end position="181"/>
    </location>
</feature>
<feature type="compositionally biased region" description="Polar residues" evidence="1">
    <location>
        <begin position="34"/>
        <end position="57"/>
    </location>
</feature>
<name>A0A8J2QC11_9NEOP</name>
<feature type="region of interest" description="Disordered" evidence="1">
    <location>
        <begin position="141"/>
        <end position="182"/>
    </location>
</feature>
<sequence length="320" mass="33587">MGRKSYYGVFLVITLVANAVCLPTYAVRPRRQSDTNATTSEVSISKNNDITYPPSATNDDDDAGFDTSSQPSSGGGSSISSLLNLLGAFFPGSSSSAINKLQEIMHKMIKDLGNMKGMKKIIKRDVTNNEIDVDYKVKERLEEDDVSDSENNETSEEDNRNDSMEDSDSNIDSDEDYDDFPGGDGQGGGLLGLLAGLSGGGDGIDLNSLIASGLGLFVGLLSEGEENPGAVIASYLLTSLDTITGGGSKNNGKFFGIFLSKLVKGISASPREAPNSPGAPTQSSPLWTLKMDILRALLQFGSSVIGLASSAVFSSSSSFG</sequence>
<comment type="caution">
    <text evidence="3">The sequence shown here is derived from an EMBL/GenBank/DDBJ whole genome shotgun (WGS) entry which is preliminary data.</text>
</comment>
<keyword evidence="4" id="KW-1185">Reference proteome</keyword>
<reference evidence="3" key="1">
    <citation type="submission" date="2021-09" db="EMBL/GenBank/DDBJ databases">
        <authorList>
            <person name="Martin H S."/>
        </authorList>
    </citation>
    <scope>NUCLEOTIDE SEQUENCE</scope>
</reference>
<feature type="region of interest" description="Disordered" evidence="1">
    <location>
        <begin position="30"/>
        <end position="77"/>
    </location>
</feature>
<evidence type="ECO:0000313" key="3">
    <source>
        <dbReference type="EMBL" id="CAG9559372.1"/>
    </source>
</evidence>
<accession>A0A8J2QC11</accession>
<keyword evidence="2" id="KW-1133">Transmembrane helix</keyword>
<gene>
    <name evidence="3" type="ORF">DCHRY22_LOCUS1243</name>
</gene>
<organism evidence="3 4">
    <name type="scientific">Danaus chrysippus</name>
    <name type="common">African queen</name>
    <dbReference type="NCBI Taxonomy" id="151541"/>
    <lineage>
        <taxon>Eukaryota</taxon>
        <taxon>Metazoa</taxon>
        <taxon>Ecdysozoa</taxon>
        <taxon>Arthropoda</taxon>
        <taxon>Hexapoda</taxon>
        <taxon>Insecta</taxon>
        <taxon>Pterygota</taxon>
        <taxon>Neoptera</taxon>
        <taxon>Endopterygota</taxon>
        <taxon>Lepidoptera</taxon>
        <taxon>Glossata</taxon>
        <taxon>Ditrysia</taxon>
        <taxon>Papilionoidea</taxon>
        <taxon>Nymphalidae</taxon>
        <taxon>Danainae</taxon>
        <taxon>Danaini</taxon>
        <taxon>Danaina</taxon>
        <taxon>Danaus</taxon>
        <taxon>Anosia</taxon>
    </lineage>
</organism>
<keyword evidence="2" id="KW-0812">Transmembrane</keyword>
<feature type="transmembrane region" description="Helical" evidence="2">
    <location>
        <begin position="6"/>
        <end position="27"/>
    </location>
</feature>
<dbReference type="Proteomes" id="UP000789524">
    <property type="component" value="Unassembled WGS sequence"/>
</dbReference>
<evidence type="ECO:0000313" key="4">
    <source>
        <dbReference type="Proteomes" id="UP000789524"/>
    </source>
</evidence>
<keyword evidence="2" id="KW-0472">Membrane</keyword>
<dbReference type="EMBL" id="CAKASE010000043">
    <property type="protein sequence ID" value="CAG9559372.1"/>
    <property type="molecule type" value="Genomic_DNA"/>
</dbReference>
<evidence type="ECO:0000256" key="2">
    <source>
        <dbReference type="SAM" id="Phobius"/>
    </source>
</evidence>
<dbReference type="OrthoDB" id="7488383at2759"/>
<evidence type="ECO:0000256" key="1">
    <source>
        <dbReference type="SAM" id="MobiDB-lite"/>
    </source>
</evidence>
<dbReference type="AlphaFoldDB" id="A0A8J2QC11"/>
<feature type="compositionally biased region" description="Acidic residues" evidence="1">
    <location>
        <begin position="142"/>
        <end position="156"/>
    </location>
</feature>